<dbReference type="InParanoid" id="A0A2K2DI28"/>
<accession>A0A2K2DI28</accession>
<sequence length="110" mass="11501">MGCAASKNDVSVTPPVDSICAVESWTGACRARWSRSQLPGWSLSPPLPCAARRGWPSSHPAEGVSRGGVSGSSAASGLDRTGAEKPGLEDYDLIQKSSTSSEFKMDFSLI</sequence>
<evidence type="ECO:0000313" key="4">
    <source>
        <dbReference type="Proteomes" id="UP000008810"/>
    </source>
</evidence>
<protein>
    <submittedName>
        <fullName evidence="2 3">Uncharacterized protein</fullName>
    </submittedName>
</protein>
<feature type="region of interest" description="Disordered" evidence="1">
    <location>
        <begin position="52"/>
        <end position="93"/>
    </location>
</feature>
<gene>
    <name evidence="2" type="ORF">BRADI_1g04359v3</name>
</gene>
<evidence type="ECO:0000313" key="3">
    <source>
        <dbReference type="EnsemblPlants" id="PNT73936"/>
    </source>
</evidence>
<dbReference type="EnsemblPlants" id="PNT73936">
    <property type="protein sequence ID" value="PNT73936"/>
    <property type="gene ID" value="BRADI_1g04359v3"/>
</dbReference>
<dbReference type="Proteomes" id="UP000008810">
    <property type="component" value="Chromosome 1"/>
</dbReference>
<evidence type="ECO:0000313" key="2">
    <source>
        <dbReference type="EMBL" id="PNT73936.1"/>
    </source>
</evidence>
<keyword evidence="4" id="KW-1185">Reference proteome</keyword>
<evidence type="ECO:0000256" key="1">
    <source>
        <dbReference type="SAM" id="MobiDB-lite"/>
    </source>
</evidence>
<dbReference type="Gramene" id="PNT73936">
    <property type="protein sequence ID" value="PNT73936"/>
    <property type="gene ID" value="BRADI_1g04359v3"/>
</dbReference>
<dbReference type="AlphaFoldDB" id="A0A2K2DI28"/>
<organism evidence="2">
    <name type="scientific">Brachypodium distachyon</name>
    <name type="common">Purple false brome</name>
    <name type="synonym">Trachynia distachya</name>
    <dbReference type="NCBI Taxonomy" id="15368"/>
    <lineage>
        <taxon>Eukaryota</taxon>
        <taxon>Viridiplantae</taxon>
        <taxon>Streptophyta</taxon>
        <taxon>Embryophyta</taxon>
        <taxon>Tracheophyta</taxon>
        <taxon>Spermatophyta</taxon>
        <taxon>Magnoliopsida</taxon>
        <taxon>Liliopsida</taxon>
        <taxon>Poales</taxon>
        <taxon>Poaceae</taxon>
        <taxon>BOP clade</taxon>
        <taxon>Pooideae</taxon>
        <taxon>Stipodae</taxon>
        <taxon>Brachypodieae</taxon>
        <taxon>Brachypodium</taxon>
    </lineage>
</organism>
<reference evidence="3" key="3">
    <citation type="submission" date="2018-08" db="UniProtKB">
        <authorList>
            <consortium name="EnsemblPlants"/>
        </authorList>
    </citation>
    <scope>IDENTIFICATION</scope>
    <source>
        <strain evidence="3">cv. Bd21</strain>
    </source>
</reference>
<reference evidence="2 3" key="1">
    <citation type="journal article" date="2010" name="Nature">
        <title>Genome sequencing and analysis of the model grass Brachypodium distachyon.</title>
        <authorList>
            <consortium name="International Brachypodium Initiative"/>
        </authorList>
    </citation>
    <scope>NUCLEOTIDE SEQUENCE [LARGE SCALE GENOMIC DNA]</scope>
    <source>
        <strain evidence="2 3">Bd21</strain>
    </source>
</reference>
<proteinExistence type="predicted"/>
<name>A0A2K2DI28_BRADI</name>
<reference evidence="2" key="2">
    <citation type="submission" date="2017-06" db="EMBL/GenBank/DDBJ databases">
        <title>WGS assembly of Brachypodium distachyon.</title>
        <authorList>
            <consortium name="The International Brachypodium Initiative"/>
            <person name="Lucas S."/>
            <person name="Harmon-Smith M."/>
            <person name="Lail K."/>
            <person name="Tice H."/>
            <person name="Grimwood J."/>
            <person name="Bruce D."/>
            <person name="Barry K."/>
            <person name="Shu S."/>
            <person name="Lindquist E."/>
            <person name="Wang M."/>
            <person name="Pitluck S."/>
            <person name="Vogel J.P."/>
            <person name="Garvin D.F."/>
            <person name="Mockler T.C."/>
            <person name="Schmutz J."/>
            <person name="Rokhsar D."/>
            <person name="Bevan M.W."/>
        </authorList>
    </citation>
    <scope>NUCLEOTIDE SEQUENCE</scope>
    <source>
        <strain evidence="2">Bd21</strain>
    </source>
</reference>
<dbReference type="EMBL" id="CM000880">
    <property type="protein sequence ID" value="PNT73936.1"/>
    <property type="molecule type" value="Genomic_DNA"/>
</dbReference>